<feature type="region of interest" description="Disordered" evidence="2">
    <location>
        <begin position="377"/>
        <end position="418"/>
    </location>
</feature>
<evidence type="ECO:0000256" key="1">
    <source>
        <dbReference type="SAM" id="Coils"/>
    </source>
</evidence>
<feature type="compositionally biased region" description="Low complexity" evidence="2">
    <location>
        <begin position="39"/>
        <end position="49"/>
    </location>
</feature>
<reference evidence="3" key="1">
    <citation type="journal article" date="2023" name="Genome Biol. Evol.">
        <title>First Whole Genome Sequence and Flow Cytometry Genome Size Data for the Lichen-Forming Fungus Ramalina farinacea (Ascomycota).</title>
        <authorList>
            <person name="Llewellyn T."/>
            <person name="Mian S."/>
            <person name="Hill R."/>
            <person name="Leitch I.J."/>
            <person name="Gaya E."/>
        </authorList>
    </citation>
    <scope>NUCLEOTIDE SEQUENCE</scope>
    <source>
        <strain evidence="3">LIQ254RAFAR</strain>
    </source>
</reference>
<keyword evidence="4" id="KW-1185">Reference proteome</keyword>
<dbReference type="AlphaFoldDB" id="A0AA43QUE9"/>
<name>A0AA43QUE9_9LECA</name>
<feature type="compositionally biased region" description="Polar residues" evidence="2">
    <location>
        <begin position="58"/>
        <end position="80"/>
    </location>
</feature>
<dbReference type="Proteomes" id="UP001161017">
    <property type="component" value="Unassembled WGS sequence"/>
</dbReference>
<gene>
    <name evidence="3" type="ORF">OHK93_002635</name>
</gene>
<organism evidence="3 4">
    <name type="scientific">Ramalina farinacea</name>
    <dbReference type="NCBI Taxonomy" id="258253"/>
    <lineage>
        <taxon>Eukaryota</taxon>
        <taxon>Fungi</taxon>
        <taxon>Dikarya</taxon>
        <taxon>Ascomycota</taxon>
        <taxon>Pezizomycotina</taxon>
        <taxon>Lecanoromycetes</taxon>
        <taxon>OSLEUM clade</taxon>
        <taxon>Lecanoromycetidae</taxon>
        <taxon>Lecanorales</taxon>
        <taxon>Lecanorineae</taxon>
        <taxon>Ramalinaceae</taxon>
        <taxon>Ramalina</taxon>
    </lineage>
</organism>
<keyword evidence="1" id="KW-0175">Coiled coil</keyword>
<evidence type="ECO:0000313" key="4">
    <source>
        <dbReference type="Proteomes" id="UP001161017"/>
    </source>
</evidence>
<evidence type="ECO:0000313" key="3">
    <source>
        <dbReference type="EMBL" id="MDI1491426.1"/>
    </source>
</evidence>
<evidence type="ECO:0000256" key="2">
    <source>
        <dbReference type="SAM" id="MobiDB-lite"/>
    </source>
</evidence>
<protein>
    <submittedName>
        <fullName evidence="3">Uncharacterized protein</fullName>
    </submittedName>
</protein>
<dbReference type="EMBL" id="JAPUFD010000014">
    <property type="protein sequence ID" value="MDI1491426.1"/>
    <property type="molecule type" value="Genomic_DNA"/>
</dbReference>
<feature type="compositionally biased region" description="Polar residues" evidence="2">
    <location>
        <begin position="110"/>
        <end position="142"/>
    </location>
</feature>
<feature type="coiled-coil region" evidence="1">
    <location>
        <begin position="179"/>
        <end position="234"/>
    </location>
</feature>
<accession>A0AA43QUE9</accession>
<proteinExistence type="predicted"/>
<feature type="compositionally biased region" description="Basic and acidic residues" evidence="2">
    <location>
        <begin position="92"/>
        <end position="104"/>
    </location>
</feature>
<feature type="region of interest" description="Disordered" evidence="2">
    <location>
        <begin position="39"/>
        <end position="146"/>
    </location>
</feature>
<comment type="caution">
    <text evidence="3">The sequence shown here is derived from an EMBL/GenBank/DDBJ whole genome shotgun (WGS) entry which is preliminary data.</text>
</comment>
<sequence length="514" mass="57607">MASIYGQRPDTAFTENHSFMSAAHPTWQEVAQTGEQMPFPSMQQQQQSFDQYHHSEHPPSTWSHPPQTQPQSSLNTTPQSAVFGAYPTDPSVKAEDSFNNHHPPELPQHALSTSTAPDHNPYATSATSPQSENGWISTSSSDPADKQLKREQLSPLFIDNPPVFVRTALDSRCRKKEHTQKLEDERKNLHAIIESMDEELGHRRQQEMMWLAERQNWQIRVDQLNMEKEDLVHKHTIETAELRKKNNFLMEDSQRRMSASAVQSSNGYSSTFSEFDHLSMNDSPTTWEDFSFLGHPAMEPEMPKTENAVAVRSKEEKPTFKEEDKSAVSGLLLTLLLCGAWVASKGTANTAMPQMPDDVRAASSTVLDNIYKDAGLHVSPNSNGDNAVLKSNAPRQTPNYMAPYAHTTNNPFTPFNHLTAPTRQQQRDEVFSLTPTQYNAMTTDDSLYAPQASTQASTQPRRNLHDALTAMRGNSNKGSAADAYTKSLMWDEVPANVVRDFARLVGERNAQPLS</sequence>